<dbReference type="KEGG" id="pseo:OM33_18980"/>
<dbReference type="Pfam" id="PF13450">
    <property type="entry name" value="NAD_binding_8"/>
    <property type="match status" value="1"/>
</dbReference>
<dbReference type="Proteomes" id="UP000030341">
    <property type="component" value="Chromosome 2"/>
</dbReference>
<name>A0A0A7EKK3_9GAMM</name>
<dbReference type="Gene3D" id="3.50.50.60">
    <property type="entry name" value="FAD/NAD(P)-binding domain"/>
    <property type="match status" value="1"/>
</dbReference>
<dbReference type="STRING" id="1348114.OM33_18980"/>
<protein>
    <recommendedName>
        <fullName evidence="3">Amine oxidase domain-containing protein</fullName>
    </recommendedName>
</protein>
<dbReference type="PANTHER" id="PTHR43563">
    <property type="entry name" value="AMINE OXIDASE"/>
    <property type="match status" value="1"/>
</dbReference>
<proteinExistence type="predicted"/>
<dbReference type="eggNOG" id="COG3349">
    <property type="taxonomic scope" value="Bacteria"/>
</dbReference>
<gene>
    <name evidence="1" type="ORF">OM33_18980</name>
</gene>
<dbReference type="PANTHER" id="PTHR43563:SF1">
    <property type="entry name" value="AMINE OXIDASE [FLAVIN-CONTAINING] B"/>
    <property type="match status" value="1"/>
</dbReference>
<evidence type="ECO:0000313" key="2">
    <source>
        <dbReference type="Proteomes" id="UP000030341"/>
    </source>
</evidence>
<evidence type="ECO:0000313" key="1">
    <source>
        <dbReference type="EMBL" id="AIY67149.1"/>
    </source>
</evidence>
<dbReference type="RefSeq" id="WP_040135946.1">
    <property type="nucleotide sequence ID" value="NZ_CP009889.1"/>
</dbReference>
<dbReference type="eggNOG" id="COG0665">
    <property type="taxonomic scope" value="Bacteria"/>
</dbReference>
<dbReference type="EMBL" id="CP009889">
    <property type="protein sequence ID" value="AIY67149.1"/>
    <property type="molecule type" value="Genomic_DNA"/>
</dbReference>
<organism evidence="1 2">
    <name type="scientific">Pseudoalteromonas piratica</name>
    <dbReference type="NCBI Taxonomy" id="1348114"/>
    <lineage>
        <taxon>Bacteria</taxon>
        <taxon>Pseudomonadati</taxon>
        <taxon>Pseudomonadota</taxon>
        <taxon>Gammaproteobacteria</taxon>
        <taxon>Alteromonadales</taxon>
        <taxon>Pseudoalteromonadaceae</taxon>
        <taxon>Pseudoalteromonas</taxon>
    </lineage>
</organism>
<accession>A0A0A7EKK3</accession>
<dbReference type="HOGENOM" id="CLU_010966_0_0_6"/>
<dbReference type="AlphaFoldDB" id="A0A0A7EKK3"/>
<reference evidence="1 2" key="1">
    <citation type="submission" date="2014-11" db="EMBL/GenBank/DDBJ databases">
        <title>Complete Genome Sequence of Pseudoalteromonas sp. Strain OCN003 Isolated from Kaneohe Bay, Oahu, Hawaii.</title>
        <authorList>
            <person name="Beurmann S."/>
            <person name="Videau P."/>
            <person name="Ushijima B."/>
            <person name="Smith A.M."/>
            <person name="Aeby G.S."/>
            <person name="Callahan S.M."/>
            <person name="Belcaid M."/>
        </authorList>
    </citation>
    <scope>NUCLEOTIDE SEQUENCE [LARGE SCALE GENOMIC DNA]</scope>
    <source>
        <strain evidence="1 2">OCN003</strain>
    </source>
</reference>
<dbReference type="InterPro" id="IPR036188">
    <property type="entry name" value="FAD/NAD-bd_sf"/>
</dbReference>
<dbReference type="GO" id="GO:0016491">
    <property type="term" value="F:oxidoreductase activity"/>
    <property type="evidence" value="ECO:0007669"/>
    <property type="project" value="UniProtKB-ARBA"/>
</dbReference>
<dbReference type="OrthoDB" id="220163at2"/>
<dbReference type="InterPro" id="IPR050703">
    <property type="entry name" value="Flavin_MAO"/>
</dbReference>
<keyword evidence="2" id="KW-1185">Reference proteome</keyword>
<dbReference type="SUPFAM" id="SSF51905">
    <property type="entry name" value="FAD/NAD(P)-binding domain"/>
    <property type="match status" value="1"/>
</dbReference>
<sequence>MAKEKIVILGGGVSAMTAAVYLTDDDNWQDKYDITVYQQGWRIGGKGASGRNPYLGQRIEEHGLHVWFGAYVNSFKTIQSVYDKLARPDSMPLATWQEAFKPHSYVVLQELINNEWQTWPVDFPEIPGNPADGTLDLHFWEIARLLYFWLKKFISELEDKADSLNKKRDIHIPETEEEQGLFGHFIDEVKEKVDDIKEEWHEFKDDAEHSLEHFSKHIKVTLSELSYFFDKRVNDKNLSNHKHPSAIQWLVRRFKRWLNEEFADLLEDNSEIRRLYICADLALAMMEGLIEDKVFERGFGAINNLDFRAWLLKHGANEQFSVDSAPVRGFYDLVFAYENGDFSKPNVEAGVAALAMLRLSLCYHGGVMWKMQAGMGDTIFSPIYELLIKRGVKFNYFHQVADLTPSDDSGANSFIDQITLTEQVRLKADTYHPLVDVKGLPCWPSFPLYEQIDDQQAGLLKQNDINLESFYSNWPEVYQNHFGHSLPQLVLKRGVDFDKVIYGISVASLPHLCEKLLLKDSSLAQTAEKVKAAATQAFQLWLDKTLDETGWAYSPSSGEQPILSGFSEPFDTWASMDQLINKEDWHEGIEPKNVAYFCSAFTQQDYPDSSQTNFQQQCNDRVKENSIFKLKQQMHPLWPDIAKQGEFDWQALMDPTNGSNESRFNSQYWRANVDPSERYVMSVVDSSDYRLPTDGTVFNNFYITGDWIKTGVNAGCVEAAVMAGMATSRAICGYPHNISGEFGFDPDEQ</sequence>
<evidence type="ECO:0008006" key="3">
    <source>
        <dbReference type="Google" id="ProtNLM"/>
    </source>
</evidence>